<evidence type="ECO:0000313" key="2">
    <source>
        <dbReference type="EMBL" id="NEM90644.1"/>
    </source>
</evidence>
<feature type="transmembrane region" description="Helical" evidence="1">
    <location>
        <begin position="82"/>
        <end position="101"/>
    </location>
</feature>
<accession>A0A7C9TQI1</accession>
<keyword evidence="1" id="KW-0472">Membrane</keyword>
<feature type="transmembrane region" description="Helical" evidence="1">
    <location>
        <begin position="25"/>
        <end position="44"/>
    </location>
</feature>
<dbReference type="Proteomes" id="UP000479756">
    <property type="component" value="Unassembled WGS sequence"/>
</dbReference>
<comment type="caution">
    <text evidence="2">The sequence shown here is derived from an EMBL/GenBank/DDBJ whole genome shotgun (WGS) entry which is preliminary data.</text>
</comment>
<feature type="transmembrane region" description="Helical" evidence="1">
    <location>
        <begin position="50"/>
        <end position="70"/>
    </location>
</feature>
<name>A0A7C9TQI1_9MICO</name>
<evidence type="ECO:0000313" key="3">
    <source>
        <dbReference type="Proteomes" id="UP000479756"/>
    </source>
</evidence>
<feature type="transmembrane region" description="Helical" evidence="1">
    <location>
        <begin position="160"/>
        <end position="182"/>
    </location>
</feature>
<keyword evidence="1" id="KW-0812">Transmembrane</keyword>
<organism evidence="2 3">
    <name type="scientific">Galbitalea soli</name>
    <dbReference type="NCBI Taxonomy" id="1268042"/>
    <lineage>
        <taxon>Bacteria</taxon>
        <taxon>Bacillati</taxon>
        <taxon>Actinomycetota</taxon>
        <taxon>Actinomycetes</taxon>
        <taxon>Micrococcales</taxon>
        <taxon>Microbacteriaceae</taxon>
        <taxon>Galbitalea</taxon>
    </lineage>
</organism>
<dbReference type="RefSeq" id="WP_163472273.1">
    <property type="nucleotide sequence ID" value="NZ_JAAGWZ010000001.1"/>
</dbReference>
<dbReference type="AlphaFoldDB" id="A0A7C9TQI1"/>
<keyword evidence="3" id="KW-1185">Reference proteome</keyword>
<reference evidence="2 3" key="1">
    <citation type="journal article" date="2014" name="Int. J. Syst. Evol. Microbiol.">
        <title>Description of Galbitalea soli gen. nov., sp. nov., and Frondihabitans sucicola sp. nov.</title>
        <authorList>
            <person name="Kim S.J."/>
            <person name="Lim J.M."/>
            <person name="Ahn J.H."/>
            <person name="Weon H.Y."/>
            <person name="Hamada M."/>
            <person name="Suzuki K."/>
            <person name="Ahn T.Y."/>
            <person name="Kwon S.W."/>
        </authorList>
    </citation>
    <scope>NUCLEOTIDE SEQUENCE [LARGE SCALE GENOMIC DNA]</scope>
    <source>
        <strain evidence="2 3">NBRC 108727</strain>
    </source>
</reference>
<keyword evidence="1" id="KW-1133">Transmembrane helix</keyword>
<gene>
    <name evidence="2" type="ORF">G3T37_04675</name>
</gene>
<proteinExistence type="predicted"/>
<evidence type="ECO:0000256" key="1">
    <source>
        <dbReference type="SAM" id="Phobius"/>
    </source>
</evidence>
<feature type="transmembrane region" description="Helical" evidence="1">
    <location>
        <begin position="133"/>
        <end position="154"/>
    </location>
</feature>
<sequence length="391" mass="41705">MTDTTRISPQEADPLSWFTGPRLPLVLAVAAAGQGVGITIFFWQKWANPVVVLAAIPIFVLAGWVVTWTTRPHRPQFGPRQAFLALGVASIALVVGAIGTGPGGVPVAQWWPAISAGATIASLSPYSSVRRLLLYSVPFIAEVMVIAAIVFAPYQRFWTPIGTVIIIASPVIVGAVGSIVFAGTIVRQALRHLEAGVAEEAEAGHPAAPVLRGLAERPEAFRGRTGGDAGSVARLSARVAPFLEQVARSGRITDADRGFAAQLARHLRTELVDAANRSWLDDIAHETGITVSDPLRLADKLGEPQRAALRGLLLGALESPTVSSESLLVELRAAPRGVTAVALSIDVDLPEGPRLLLLAPYYLTLKTTVDNLRWDDGRRLTLEFQVPPQDH</sequence>
<protein>
    <submittedName>
        <fullName evidence="2">Uncharacterized protein</fullName>
    </submittedName>
</protein>
<dbReference type="EMBL" id="JAAGWZ010000001">
    <property type="protein sequence ID" value="NEM90644.1"/>
    <property type="molecule type" value="Genomic_DNA"/>
</dbReference>